<sequence length="142" mass="16485">MLFQLLLTTTLASLATANRCTREFADPHDRRLYESCQWYSDSNHQFHDAFGCGEYKGRIGERGPRGTLVSWSKQGWKTLCEIPWSARSPIYPGVDCCHKYHDFLSLGCTWGYKTLWCGPKRGLWDREVIDGKDEEKDEEKKN</sequence>
<feature type="chain" id="PRO_5012541668" description="Phospholipase A2 domain-containing protein" evidence="1">
    <location>
        <begin position="18"/>
        <end position="142"/>
    </location>
</feature>
<dbReference type="EMBL" id="NJET01000011">
    <property type="protein sequence ID" value="PHH66033.1"/>
    <property type="molecule type" value="Genomic_DNA"/>
</dbReference>
<evidence type="ECO:0000256" key="1">
    <source>
        <dbReference type="SAM" id="SignalP"/>
    </source>
</evidence>
<organism evidence="2 3">
    <name type="scientific">Ophiocordyceps australis</name>
    <dbReference type="NCBI Taxonomy" id="1399860"/>
    <lineage>
        <taxon>Eukaryota</taxon>
        <taxon>Fungi</taxon>
        <taxon>Dikarya</taxon>
        <taxon>Ascomycota</taxon>
        <taxon>Pezizomycotina</taxon>
        <taxon>Sordariomycetes</taxon>
        <taxon>Hypocreomycetidae</taxon>
        <taxon>Hypocreales</taxon>
        <taxon>Ophiocordycipitaceae</taxon>
        <taxon>Ophiocordyceps</taxon>
    </lineage>
</organism>
<feature type="signal peptide" evidence="1">
    <location>
        <begin position="1"/>
        <end position="17"/>
    </location>
</feature>
<protein>
    <recommendedName>
        <fullName evidence="4">Phospholipase A2 domain-containing protein</fullName>
    </recommendedName>
</protein>
<dbReference type="Proteomes" id="UP000226192">
    <property type="component" value="Unassembled WGS sequence"/>
</dbReference>
<dbReference type="AlphaFoldDB" id="A0A2C5YEJ7"/>
<keyword evidence="1" id="KW-0732">Signal</keyword>
<accession>A0A2C5YEJ7</accession>
<keyword evidence="3" id="KW-1185">Reference proteome</keyword>
<reference evidence="2 3" key="1">
    <citation type="submission" date="2017-06" db="EMBL/GenBank/DDBJ databases">
        <title>Ant-infecting Ophiocordyceps genomes reveal a high diversity of potential behavioral manipulation genes and a possible major role for enterotoxins.</title>
        <authorList>
            <person name="De Bekker C."/>
            <person name="Evans H.C."/>
            <person name="Brachmann A."/>
            <person name="Hughes D.P."/>
        </authorList>
    </citation>
    <scope>NUCLEOTIDE SEQUENCE [LARGE SCALE GENOMIC DNA]</scope>
    <source>
        <strain evidence="2 3">Map64</strain>
    </source>
</reference>
<gene>
    <name evidence="2" type="ORF">CDD81_558</name>
</gene>
<comment type="caution">
    <text evidence="2">The sequence shown here is derived from an EMBL/GenBank/DDBJ whole genome shotgun (WGS) entry which is preliminary data.</text>
</comment>
<evidence type="ECO:0000313" key="2">
    <source>
        <dbReference type="EMBL" id="PHH66033.1"/>
    </source>
</evidence>
<name>A0A2C5YEJ7_9HYPO</name>
<evidence type="ECO:0000313" key="3">
    <source>
        <dbReference type="Proteomes" id="UP000226192"/>
    </source>
</evidence>
<proteinExistence type="predicted"/>
<evidence type="ECO:0008006" key="4">
    <source>
        <dbReference type="Google" id="ProtNLM"/>
    </source>
</evidence>